<accession>X0T3P5</accession>
<dbReference type="EMBL" id="BARS01015219">
    <property type="protein sequence ID" value="GAF88103.1"/>
    <property type="molecule type" value="Genomic_DNA"/>
</dbReference>
<reference evidence="1" key="1">
    <citation type="journal article" date="2014" name="Front. Microbiol.">
        <title>High frequency of phylogenetically diverse reductive dehalogenase-homologous genes in deep subseafloor sedimentary metagenomes.</title>
        <authorList>
            <person name="Kawai M."/>
            <person name="Futagami T."/>
            <person name="Toyoda A."/>
            <person name="Takaki Y."/>
            <person name="Nishi S."/>
            <person name="Hori S."/>
            <person name="Arai W."/>
            <person name="Tsubouchi T."/>
            <person name="Morono Y."/>
            <person name="Uchiyama I."/>
            <person name="Ito T."/>
            <person name="Fujiyama A."/>
            <person name="Inagaki F."/>
            <person name="Takami H."/>
        </authorList>
    </citation>
    <scope>NUCLEOTIDE SEQUENCE</scope>
    <source>
        <strain evidence="1">Expedition CK06-06</strain>
    </source>
</reference>
<evidence type="ECO:0000313" key="1">
    <source>
        <dbReference type="EMBL" id="GAF88103.1"/>
    </source>
</evidence>
<organism evidence="1">
    <name type="scientific">marine sediment metagenome</name>
    <dbReference type="NCBI Taxonomy" id="412755"/>
    <lineage>
        <taxon>unclassified sequences</taxon>
        <taxon>metagenomes</taxon>
        <taxon>ecological metagenomes</taxon>
    </lineage>
</organism>
<dbReference type="AlphaFoldDB" id="X0T3P5"/>
<name>X0T3P5_9ZZZZ</name>
<proteinExistence type="predicted"/>
<sequence>ILPRILHGLSTLGAKFEGDKLRIAFGEGLEEEESP</sequence>
<protein>
    <submittedName>
        <fullName evidence="1">Uncharacterized protein</fullName>
    </submittedName>
</protein>
<gene>
    <name evidence="1" type="ORF">S01H1_25233</name>
</gene>
<comment type="caution">
    <text evidence="1">The sequence shown here is derived from an EMBL/GenBank/DDBJ whole genome shotgun (WGS) entry which is preliminary data.</text>
</comment>
<feature type="non-terminal residue" evidence="1">
    <location>
        <position position="1"/>
    </location>
</feature>